<keyword evidence="1" id="KW-0175">Coiled coil</keyword>
<organism evidence="2 3">
    <name type="scientific">Candidatus Uhrbacteria bacterium GW2011_GWF2_41_16</name>
    <dbReference type="NCBI Taxonomy" id="1618997"/>
    <lineage>
        <taxon>Bacteria</taxon>
        <taxon>Candidatus Uhriibacteriota</taxon>
    </lineage>
</organism>
<dbReference type="Proteomes" id="UP000034746">
    <property type="component" value="Unassembled WGS sequence"/>
</dbReference>
<feature type="coiled-coil region" evidence="1">
    <location>
        <begin position="8"/>
        <end position="35"/>
    </location>
</feature>
<evidence type="ECO:0000256" key="1">
    <source>
        <dbReference type="SAM" id="Coils"/>
    </source>
</evidence>
<gene>
    <name evidence="2" type="ORF">UU48_C0001G0006</name>
</gene>
<name>A0A0G0VG96_9BACT</name>
<sequence>MNHQINIQQTIKQIYQEAEQKIKNLQMIYDVKNQTTDAIIQWVDLVFFDADKSQFIQQGRIILEQGKIRLEGEKNLLETLQKGISDRTGKLILPSEGLLFLETAVSAFQNPYLQATSIQQGSELTEFISPQWTEIE</sequence>
<proteinExistence type="predicted"/>
<evidence type="ECO:0000313" key="2">
    <source>
        <dbReference type="EMBL" id="KKR98651.1"/>
    </source>
</evidence>
<dbReference type="EMBL" id="LCAU01000001">
    <property type="protein sequence ID" value="KKR98651.1"/>
    <property type="molecule type" value="Genomic_DNA"/>
</dbReference>
<protein>
    <submittedName>
        <fullName evidence="2">Uncharacterized protein</fullName>
    </submittedName>
</protein>
<dbReference type="AlphaFoldDB" id="A0A0G0VG96"/>
<comment type="caution">
    <text evidence="2">The sequence shown here is derived from an EMBL/GenBank/DDBJ whole genome shotgun (WGS) entry which is preliminary data.</text>
</comment>
<evidence type="ECO:0000313" key="3">
    <source>
        <dbReference type="Proteomes" id="UP000034746"/>
    </source>
</evidence>
<accession>A0A0G0VG96</accession>
<reference evidence="2 3" key="1">
    <citation type="journal article" date="2015" name="Nature">
        <title>rRNA introns, odd ribosomes, and small enigmatic genomes across a large radiation of phyla.</title>
        <authorList>
            <person name="Brown C.T."/>
            <person name="Hug L.A."/>
            <person name="Thomas B.C."/>
            <person name="Sharon I."/>
            <person name="Castelle C.J."/>
            <person name="Singh A."/>
            <person name="Wilkins M.J."/>
            <person name="Williams K.H."/>
            <person name="Banfield J.F."/>
        </authorList>
    </citation>
    <scope>NUCLEOTIDE SEQUENCE [LARGE SCALE GENOMIC DNA]</scope>
</reference>